<evidence type="ECO:0000256" key="5">
    <source>
        <dbReference type="ARBA" id="ARBA00022840"/>
    </source>
</evidence>
<dbReference type="SMART" id="SM00382">
    <property type="entry name" value="AAA"/>
    <property type="match status" value="1"/>
</dbReference>
<comment type="similarity">
    <text evidence="9">Belongs to the ABC transporter superfamily. Drug exporter-1 (DrugE1) (TC 3.A.1.105) family.</text>
</comment>
<evidence type="ECO:0000313" key="11">
    <source>
        <dbReference type="EMBL" id="MFF0541233.1"/>
    </source>
</evidence>
<accession>A0ABW6PFT6</accession>
<dbReference type="PANTHER" id="PTHR42711:SF19">
    <property type="entry name" value="DOXORUBICIN RESISTANCE ATP-BINDING PROTEIN DRRA"/>
    <property type="match status" value="1"/>
</dbReference>
<dbReference type="PANTHER" id="PTHR42711">
    <property type="entry name" value="ABC TRANSPORTER ATP-BINDING PROTEIN"/>
    <property type="match status" value="1"/>
</dbReference>
<dbReference type="NCBIfam" id="TIGR01188">
    <property type="entry name" value="drrA"/>
    <property type="match status" value="1"/>
</dbReference>
<evidence type="ECO:0000259" key="10">
    <source>
        <dbReference type="PROSITE" id="PS50893"/>
    </source>
</evidence>
<dbReference type="InterPro" id="IPR005894">
    <property type="entry name" value="DrrA"/>
</dbReference>
<evidence type="ECO:0000256" key="1">
    <source>
        <dbReference type="ARBA" id="ARBA00004202"/>
    </source>
</evidence>
<dbReference type="InterPro" id="IPR003439">
    <property type="entry name" value="ABC_transporter-like_ATP-bd"/>
</dbReference>
<dbReference type="InterPro" id="IPR003593">
    <property type="entry name" value="AAA+_ATPase"/>
</dbReference>
<dbReference type="InterPro" id="IPR050763">
    <property type="entry name" value="ABC_transporter_ATP-binding"/>
</dbReference>
<reference evidence="11 12" key="1">
    <citation type="submission" date="2024-10" db="EMBL/GenBank/DDBJ databases">
        <title>The Natural Products Discovery Center: Release of the First 8490 Sequenced Strains for Exploring Actinobacteria Biosynthetic Diversity.</title>
        <authorList>
            <person name="Kalkreuter E."/>
            <person name="Kautsar S.A."/>
            <person name="Yang D."/>
            <person name="Bader C.D."/>
            <person name="Teijaro C.N."/>
            <person name="Fluegel L."/>
            <person name="Davis C.M."/>
            <person name="Simpson J.R."/>
            <person name="Lauterbach L."/>
            <person name="Steele A.D."/>
            <person name="Gui C."/>
            <person name="Meng S."/>
            <person name="Li G."/>
            <person name="Viehrig K."/>
            <person name="Ye F."/>
            <person name="Su P."/>
            <person name="Kiefer A.F."/>
            <person name="Nichols A."/>
            <person name="Cepeda A.J."/>
            <person name="Yan W."/>
            <person name="Fan B."/>
            <person name="Jiang Y."/>
            <person name="Adhikari A."/>
            <person name="Zheng C.-J."/>
            <person name="Schuster L."/>
            <person name="Cowan T.M."/>
            <person name="Smanski M.J."/>
            <person name="Chevrette M.G."/>
            <person name="De Carvalho L.P.S."/>
            <person name="Shen B."/>
        </authorList>
    </citation>
    <scope>NUCLEOTIDE SEQUENCE [LARGE SCALE GENOMIC DNA]</scope>
    <source>
        <strain evidence="11 12">NPDC004045</strain>
    </source>
</reference>
<sequence>MVNASPAPALTARGLRKAYGDHTVLDGIDLTVAEGTVFALLGPNGAGKTTTVQILTTLIGADGGEVRVGGFDVATERTDVCARIGVTGQFAAVDELLTGRENLELMGDLLHLPRRESRRRAAELLERFDLVEAGDKPASTYSGGMTRRLDLAMTLVGDPRVIFLDEPTTGLDPRSRRAIWDIVRELVATGVTVFLTTQYLEEADQLADRIAVLDGGRIVAEGTAAELKRLVPGGYIRVDLPDHARLAAAQRVLGPAARVLEAGDGLTLAVPSDGGVRSLRAVLDRLDAENIEAGGISVHTPDLDDVFLSLTGHATTRIEQEPAR</sequence>
<keyword evidence="4" id="KW-0547">Nucleotide-binding</keyword>
<dbReference type="PROSITE" id="PS50893">
    <property type="entry name" value="ABC_TRANSPORTER_2"/>
    <property type="match status" value="1"/>
</dbReference>
<keyword evidence="8" id="KW-0046">Antibiotic resistance</keyword>
<evidence type="ECO:0000256" key="6">
    <source>
        <dbReference type="ARBA" id="ARBA00022967"/>
    </source>
</evidence>
<evidence type="ECO:0000256" key="3">
    <source>
        <dbReference type="ARBA" id="ARBA00022475"/>
    </source>
</evidence>
<name>A0ABW6PFT6_9NOCA</name>
<keyword evidence="3" id="KW-1003">Cell membrane</keyword>
<keyword evidence="2" id="KW-0813">Transport</keyword>
<keyword evidence="5 11" id="KW-0067">ATP-binding</keyword>
<dbReference type="InterPro" id="IPR027417">
    <property type="entry name" value="P-loop_NTPase"/>
</dbReference>
<comment type="subcellular location">
    <subcellularLocation>
        <location evidence="1">Cell membrane</location>
        <topology evidence="1">Peripheral membrane protein</topology>
    </subcellularLocation>
</comment>
<evidence type="ECO:0000256" key="8">
    <source>
        <dbReference type="ARBA" id="ARBA00023251"/>
    </source>
</evidence>
<evidence type="ECO:0000313" key="12">
    <source>
        <dbReference type="Proteomes" id="UP001601444"/>
    </source>
</evidence>
<evidence type="ECO:0000256" key="9">
    <source>
        <dbReference type="ARBA" id="ARBA00049985"/>
    </source>
</evidence>
<keyword evidence="12" id="KW-1185">Reference proteome</keyword>
<dbReference type="GO" id="GO:0005524">
    <property type="term" value="F:ATP binding"/>
    <property type="evidence" value="ECO:0007669"/>
    <property type="project" value="UniProtKB-KW"/>
</dbReference>
<dbReference type="EMBL" id="JBIAMX010000001">
    <property type="protein sequence ID" value="MFF0541233.1"/>
    <property type="molecule type" value="Genomic_DNA"/>
</dbReference>
<organism evidence="11 12">
    <name type="scientific">Nocardia thailandica</name>
    <dbReference type="NCBI Taxonomy" id="257275"/>
    <lineage>
        <taxon>Bacteria</taxon>
        <taxon>Bacillati</taxon>
        <taxon>Actinomycetota</taxon>
        <taxon>Actinomycetes</taxon>
        <taxon>Mycobacteriales</taxon>
        <taxon>Nocardiaceae</taxon>
        <taxon>Nocardia</taxon>
    </lineage>
</organism>
<keyword evidence="6" id="KW-1278">Translocase</keyword>
<evidence type="ECO:0000256" key="2">
    <source>
        <dbReference type="ARBA" id="ARBA00022448"/>
    </source>
</evidence>
<dbReference type="SUPFAM" id="SSF52540">
    <property type="entry name" value="P-loop containing nucleoside triphosphate hydrolases"/>
    <property type="match status" value="1"/>
</dbReference>
<dbReference type="Proteomes" id="UP001601444">
    <property type="component" value="Unassembled WGS sequence"/>
</dbReference>
<evidence type="ECO:0000256" key="7">
    <source>
        <dbReference type="ARBA" id="ARBA00023136"/>
    </source>
</evidence>
<protein>
    <submittedName>
        <fullName evidence="11">ATP-binding cassette domain-containing protein</fullName>
    </submittedName>
</protein>
<proteinExistence type="inferred from homology"/>
<dbReference type="Pfam" id="PF00005">
    <property type="entry name" value="ABC_tran"/>
    <property type="match status" value="1"/>
</dbReference>
<evidence type="ECO:0000256" key="4">
    <source>
        <dbReference type="ARBA" id="ARBA00022741"/>
    </source>
</evidence>
<dbReference type="RefSeq" id="WP_387698932.1">
    <property type="nucleotide sequence ID" value="NZ_JBIAMX010000001.1"/>
</dbReference>
<dbReference type="Gene3D" id="3.40.50.300">
    <property type="entry name" value="P-loop containing nucleotide triphosphate hydrolases"/>
    <property type="match status" value="1"/>
</dbReference>
<keyword evidence="7" id="KW-0472">Membrane</keyword>
<feature type="domain" description="ABC transporter" evidence="10">
    <location>
        <begin position="10"/>
        <end position="240"/>
    </location>
</feature>
<comment type="caution">
    <text evidence="11">The sequence shown here is derived from an EMBL/GenBank/DDBJ whole genome shotgun (WGS) entry which is preliminary data.</text>
</comment>
<gene>
    <name evidence="11" type="ORF">ACFYTF_00165</name>
</gene>